<reference evidence="2 3" key="1">
    <citation type="submission" date="2016-11" db="EMBL/GenBank/DDBJ databases">
        <authorList>
            <person name="Jaros S."/>
            <person name="Januszkiewicz K."/>
            <person name="Wedrychowicz H."/>
        </authorList>
    </citation>
    <scope>NUCLEOTIDE SEQUENCE [LARGE SCALE GENOMIC DNA]</scope>
    <source>
        <strain evidence="2 3">DSM 17477</strain>
    </source>
</reference>
<feature type="transmembrane region" description="Helical" evidence="1">
    <location>
        <begin position="482"/>
        <end position="508"/>
    </location>
</feature>
<accession>A0A1M6FAS0</accession>
<proteinExistence type="predicted"/>
<evidence type="ECO:0000256" key="1">
    <source>
        <dbReference type="SAM" id="Phobius"/>
    </source>
</evidence>
<dbReference type="OrthoDB" id="1947349at2"/>
<gene>
    <name evidence="2" type="ORF">SAMN02745751_01413</name>
</gene>
<feature type="transmembrane region" description="Helical" evidence="1">
    <location>
        <begin position="520"/>
        <end position="541"/>
    </location>
</feature>
<keyword evidence="1" id="KW-0472">Membrane</keyword>
<sequence length="546" mass="61733">MKNRKLPYFTIMAILLTVMLFVGYNAIVHINIQKMSYSENWGGHTSIGQSGMNVEPVAGRYGQNALVLTFDNGGGILYSELDSRGNIISEGREDTDFFNRNTSENIFVGDGKILFIRDSNLYMSEFKGEEGFGDEELILENCSHLSIVDGMNLTVFNDEWITSLKIEDGTISIGRKVENKWNLETAYIIEEGNLSFLYLLHTPNTSSVEVLFGSCDDTENLRTAKVIDSTKNMYYGYTSNVLKDGVFYTNTPIKIVGAQGSVTLSNLLVSVDMESGKIGFAKEFPGSPFPGLYNIDYNANILSIDGEVYFCGSGYNTENEFTGYNDIFLSRVRDEGSLGEPEYISNTYRFSRNPVLVELENSEYVAVWLDVSGLEYELQYNSTEEDYRDMSSAISGEDYKRALQKASVVPFYALSFMFIRSFFMLIVFFSVLGVIYMVMLNRGYKNWNRGLKVLVAVYIVINLLTFNFNYISGSRMSYMPDYLYGGIFSIIVPLVINGLSILALYIFHRERPDTGVLWKLILLIVLDSFYANLLYSPFLILGKLIN</sequence>
<dbReference type="AlphaFoldDB" id="A0A1M6FAS0"/>
<feature type="transmembrane region" description="Helical" evidence="1">
    <location>
        <begin position="6"/>
        <end position="27"/>
    </location>
</feature>
<keyword evidence="1" id="KW-0812">Transmembrane</keyword>
<evidence type="ECO:0000313" key="3">
    <source>
        <dbReference type="Proteomes" id="UP000184052"/>
    </source>
</evidence>
<evidence type="ECO:0000313" key="2">
    <source>
        <dbReference type="EMBL" id="SHI94746.1"/>
    </source>
</evidence>
<name>A0A1M6FAS0_9FIRM</name>
<dbReference type="STRING" id="1121476.SAMN02745751_01413"/>
<protein>
    <submittedName>
        <fullName evidence="2">Uncharacterized protein</fullName>
    </submittedName>
</protein>
<dbReference type="RefSeq" id="WP_073048880.1">
    <property type="nucleotide sequence ID" value="NZ_FQZL01000008.1"/>
</dbReference>
<feature type="transmembrane region" description="Helical" evidence="1">
    <location>
        <begin position="411"/>
        <end position="439"/>
    </location>
</feature>
<keyword evidence="1" id="KW-1133">Transmembrane helix</keyword>
<dbReference type="EMBL" id="FQZL01000008">
    <property type="protein sequence ID" value="SHI94746.1"/>
    <property type="molecule type" value="Genomic_DNA"/>
</dbReference>
<dbReference type="Proteomes" id="UP000184052">
    <property type="component" value="Unassembled WGS sequence"/>
</dbReference>
<organism evidence="2 3">
    <name type="scientific">Dethiosulfatibacter aminovorans DSM 17477</name>
    <dbReference type="NCBI Taxonomy" id="1121476"/>
    <lineage>
        <taxon>Bacteria</taxon>
        <taxon>Bacillati</taxon>
        <taxon>Bacillota</taxon>
        <taxon>Tissierellia</taxon>
        <taxon>Dethiosulfatibacter</taxon>
    </lineage>
</organism>
<keyword evidence="3" id="KW-1185">Reference proteome</keyword>
<feature type="transmembrane region" description="Helical" evidence="1">
    <location>
        <begin position="451"/>
        <end position="470"/>
    </location>
</feature>